<dbReference type="InterPro" id="IPR014153">
    <property type="entry name" value="Ds_break_AddB"/>
</dbReference>
<comment type="caution">
    <text evidence="3">The sequence shown here is derived from an EMBL/GenBank/DDBJ whole genome shotgun (WGS) entry which is preliminary data.</text>
</comment>
<dbReference type="Gene3D" id="3.90.320.10">
    <property type="match status" value="1"/>
</dbReference>
<accession>A0A850H6Z8</accession>
<dbReference type="EMBL" id="JABWTA010000001">
    <property type="protein sequence ID" value="NVE93613.1"/>
    <property type="molecule type" value="Genomic_DNA"/>
</dbReference>
<keyword evidence="4" id="KW-1185">Reference proteome</keyword>
<name>A0A850H6Z8_9SPHN</name>
<organism evidence="3 4">
    <name type="scientific">Altererythrobacter lutimaris</name>
    <dbReference type="NCBI Taxonomy" id="2743979"/>
    <lineage>
        <taxon>Bacteria</taxon>
        <taxon>Pseudomonadati</taxon>
        <taxon>Pseudomonadota</taxon>
        <taxon>Alphaproteobacteria</taxon>
        <taxon>Sphingomonadales</taxon>
        <taxon>Erythrobacteraceae</taxon>
        <taxon>Altererythrobacter</taxon>
    </lineage>
</organism>
<feature type="compositionally biased region" description="Basic and acidic residues" evidence="1">
    <location>
        <begin position="706"/>
        <end position="724"/>
    </location>
</feature>
<dbReference type="InterPro" id="IPR027417">
    <property type="entry name" value="P-loop_NTPase"/>
</dbReference>
<dbReference type="NCBIfam" id="TIGR02786">
    <property type="entry name" value="addB_alphas"/>
    <property type="match status" value="1"/>
</dbReference>
<dbReference type="InterPro" id="IPR038726">
    <property type="entry name" value="PDDEXK_AddAB-type"/>
</dbReference>
<evidence type="ECO:0000313" key="4">
    <source>
        <dbReference type="Proteomes" id="UP000546031"/>
    </source>
</evidence>
<feature type="region of interest" description="Disordered" evidence="1">
    <location>
        <begin position="705"/>
        <end position="724"/>
    </location>
</feature>
<gene>
    <name evidence="3" type="primary">addB</name>
    <name evidence="3" type="ORF">HUO12_01730</name>
</gene>
<dbReference type="SUPFAM" id="SSF52540">
    <property type="entry name" value="P-loop containing nucleoside triphosphate hydrolases"/>
    <property type="match status" value="1"/>
</dbReference>
<evidence type="ECO:0000256" key="1">
    <source>
        <dbReference type="SAM" id="MobiDB-lite"/>
    </source>
</evidence>
<dbReference type="AlphaFoldDB" id="A0A850H6Z8"/>
<dbReference type="RefSeq" id="WP_176271970.1">
    <property type="nucleotide sequence ID" value="NZ_JABWTA010000001.1"/>
</dbReference>
<dbReference type="InterPro" id="IPR011604">
    <property type="entry name" value="PDDEXK-like_dom_sf"/>
</dbReference>
<evidence type="ECO:0000259" key="2">
    <source>
        <dbReference type="Pfam" id="PF12705"/>
    </source>
</evidence>
<proteinExistence type="predicted"/>
<feature type="domain" description="PD-(D/E)XK endonuclease-like" evidence="2">
    <location>
        <begin position="731"/>
        <end position="969"/>
    </location>
</feature>
<dbReference type="Proteomes" id="UP000546031">
    <property type="component" value="Unassembled WGS sequence"/>
</dbReference>
<sequence>MAEREGPSVYSIAAHRGFADALVAGLVPRYDEGALGLANLTLLLPSARAARTVSEAFIRHAGEQGRKGLLMPRMAMVGDLDLDETLGALLDPLGTSDIPPAVEPTRRWLELERILATELEAEEGEAPSRAATLRMAREFASTMDRLLVEEIAPQDLLSERVLSLIPELSEHLKESTRVFARVLARWQAWLDEHGLVDAAERRNRLFERAARQWRADPPEGPIVAAGVTSAAPALAKLLRVIADLSQGAVILPDLDLAMGDEAWEELGRAGRPSPDSDEVFARSDAVTHPQYHLKLLLNRMSVNRSEVQAWHRRGLGASAPQRSKAVSALFLPPQASKVWSTMPAEERRFSDLRLLESATSEEEAQAIAILVREALETPEKRVAVITPDRGLARRVSQHLQRWNIAADDTAGRPLDLTPAGRLSLLLAEIASEGPLPVPLVAALGHPLVQRDGNRGAWLASLRAFECKLRGPRPTPGLAPLGTLAKLAGQEEWWSAVETTLLPLVALSERDDVTLEEALNLIAEAAEALAGEAIWSAEDGRALSAFVEDLRAQASVTETRLAPSDLHSALSDAMAEIAVRPPYGGHPRVAIYGLLESRMTRADLVICAGLNEGTWPGVPGPDPILAPALLRALGVPANDFRIGLAAHDLAGALGAPEVVVSRALRDADGPTIPSRFLSRIEALLGEKGVTAHRDVEVPQLAQQLDRAVQRGEDYPRPKPDPSSELRQVDIRVTALDRLLGDPYQFYAQSILDLRKLDPLDGDVTQDPAWKGTLAHDMIEEWHRVSRKDPDVSIETVAREVLARENAHPLLRGLWLPRLLEGLKWAEETVNAQEGREVLGVELDGAMQVDGVKIYGRADRIDRLEDGSLAIIDYKTGKPPSRMQVSEGFALQLGLLGLVASAGSFEGAGGQLLTGDASKFEYWSLAKDKDTFGYIYPATKETDRQMGLTAEEFLPKHEEYLHAAIRDYIKGREPFTAKLNPDYPGYADYDQLMRLEEWQISLADDGDDA</sequence>
<reference evidence="3 4" key="1">
    <citation type="submission" date="2020-06" db="EMBL/GenBank/DDBJ databases">
        <title>Altererythrobacter lutimaris sp. nov., a marine bacterium isolated from a tidal flat.</title>
        <authorList>
            <person name="Kim D."/>
            <person name="Yoo Y."/>
            <person name="Kim J.-J."/>
        </authorList>
    </citation>
    <scope>NUCLEOTIDE SEQUENCE [LARGE SCALE GENOMIC DNA]</scope>
    <source>
        <strain evidence="3 4">JGD-16</strain>
    </source>
</reference>
<protein>
    <submittedName>
        <fullName evidence="3">Double-strand break repair protein AddB</fullName>
    </submittedName>
</protein>
<dbReference type="Pfam" id="PF12705">
    <property type="entry name" value="PDDEXK_1"/>
    <property type="match status" value="1"/>
</dbReference>
<evidence type="ECO:0000313" key="3">
    <source>
        <dbReference type="EMBL" id="NVE93613.1"/>
    </source>
</evidence>